<dbReference type="Gene3D" id="3.30.1600.10">
    <property type="entry name" value="SIR2/SIRT2 'Small Domain"/>
    <property type="match status" value="1"/>
</dbReference>
<dbReference type="InterPro" id="IPR026590">
    <property type="entry name" value="Ssirtuin_cat_dom"/>
</dbReference>
<evidence type="ECO:0000256" key="3">
    <source>
        <dbReference type="ARBA" id="ARBA00023027"/>
    </source>
</evidence>
<comment type="similarity">
    <text evidence="1">Belongs to the sirtuin family. Class I subfamily.</text>
</comment>
<reference evidence="7 8" key="1">
    <citation type="submission" date="2016-10" db="EMBL/GenBank/DDBJ databases">
        <authorList>
            <person name="Varghese N."/>
        </authorList>
    </citation>
    <scope>NUCLEOTIDE SEQUENCE [LARGE SCALE GENOMIC DNA]</scope>
</reference>
<dbReference type="PANTHER" id="PTHR11085">
    <property type="entry name" value="NAD-DEPENDENT PROTEIN DEACYLASE SIRTUIN-5, MITOCHONDRIAL-RELATED"/>
    <property type="match status" value="1"/>
</dbReference>
<evidence type="ECO:0000256" key="5">
    <source>
        <dbReference type="SAM" id="MobiDB-lite"/>
    </source>
</evidence>
<dbReference type="InterPro" id="IPR029035">
    <property type="entry name" value="DHS-like_NAD/FAD-binding_dom"/>
</dbReference>
<evidence type="ECO:0000256" key="1">
    <source>
        <dbReference type="ARBA" id="ARBA00006924"/>
    </source>
</evidence>
<dbReference type="Proteomes" id="UP000215453">
    <property type="component" value="Chromosome 5"/>
</dbReference>
<proteinExistence type="inferred from homology"/>
<gene>
    <name evidence="7" type="ORF">ZT1A5_G5717</name>
</gene>
<feature type="binding site" evidence="4">
    <location>
        <position position="141"/>
    </location>
    <ligand>
        <name>Zn(2+)</name>
        <dbReference type="ChEBI" id="CHEBI:29105"/>
    </ligand>
</feature>
<keyword evidence="3" id="KW-0520">NAD</keyword>
<dbReference type="GO" id="GO:0017136">
    <property type="term" value="F:histone deacetylase activity, NAD-dependent"/>
    <property type="evidence" value="ECO:0007669"/>
    <property type="project" value="TreeGrafter"/>
</dbReference>
<evidence type="ECO:0000256" key="2">
    <source>
        <dbReference type="ARBA" id="ARBA00022679"/>
    </source>
</evidence>
<feature type="binding site" evidence="4">
    <location>
        <position position="204"/>
    </location>
    <ligand>
        <name>Zn(2+)</name>
        <dbReference type="ChEBI" id="CHEBI:29105"/>
    </ligand>
</feature>
<dbReference type="InterPro" id="IPR050134">
    <property type="entry name" value="NAD-dep_sirtuin_deacylases"/>
</dbReference>
<dbReference type="InterPro" id="IPR026591">
    <property type="entry name" value="Sirtuin_cat_small_dom_sf"/>
</dbReference>
<dbReference type="Gene3D" id="3.40.50.1220">
    <property type="entry name" value="TPP-binding domain"/>
    <property type="match status" value="2"/>
</dbReference>
<dbReference type="PANTHER" id="PTHR11085:SF10">
    <property type="entry name" value="NAD-DEPENDENT PROTEIN DEACYLASE SIRTUIN-5, MITOCHONDRIAL-RELATED"/>
    <property type="match status" value="1"/>
</dbReference>
<dbReference type="GO" id="GO:0046872">
    <property type="term" value="F:metal ion binding"/>
    <property type="evidence" value="ECO:0007669"/>
    <property type="project" value="UniProtKB-KW"/>
</dbReference>
<keyword evidence="4" id="KW-0862">Zinc</keyword>
<evidence type="ECO:0000313" key="7">
    <source>
        <dbReference type="EMBL" id="SMY24276.1"/>
    </source>
</evidence>
<comment type="caution">
    <text evidence="4">Lacks conserved residue(s) required for the propagation of feature annotation.</text>
</comment>
<feature type="binding site" evidence="4">
    <location>
        <position position="201"/>
    </location>
    <ligand>
        <name>Zn(2+)</name>
        <dbReference type="ChEBI" id="CHEBI:29105"/>
    </ligand>
</feature>
<feature type="binding site" evidence="4">
    <location>
        <position position="146"/>
    </location>
    <ligand>
        <name>Zn(2+)</name>
        <dbReference type="ChEBI" id="CHEBI:29105"/>
    </ligand>
</feature>
<organism evidence="7 8">
    <name type="scientific">Zymoseptoria tritici ST99CH_1A5</name>
    <dbReference type="NCBI Taxonomy" id="1276529"/>
    <lineage>
        <taxon>Eukaryota</taxon>
        <taxon>Fungi</taxon>
        <taxon>Dikarya</taxon>
        <taxon>Ascomycota</taxon>
        <taxon>Pezizomycotina</taxon>
        <taxon>Dothideomycetes</taxon>
        <taxon>Dothideomycetidae</taxon>
        <taxon>Mycosphaerellales</taxon>
        <taxon>Mycosphaerellaceae</taxon>
        <taxon>Zymoseptoria</taxon>
    </lineage>
</organism>
<feature type="compositionally biased region" description="Basic and acidic residues" evidence="5">
    <location>
        <begin position="116"/>
        <end position="127"/>
    </location>
</feature>
<feature type="region of interest" description="Disordered" evidence="5">
    <location>
        <begin position="98"/>
        <end position="129"/>
    </location>
</feature>
<accession>A0A1Y6LIR8</accession>
<keyword evidence="4" id="KW-0479">Metal-binding</keyword>
<dbReference type="GO" id="GO:0005634">
    <property type="term" value="C:nucleus"/>
    <property type="evidence" value="ECO:0007669"/>
    <property type="project" value="TreeGrafter"/>
</dbReference>
<dbReference type="AlphaFoldDB" id="A0A1Y6LIR8"/>
<dbReference type="InterPro" id="IPR003000">
    <property type="entry name" value="Sirtuin"/>
</dbReference>
<dbReference type="Pfam" id="PF02146">
    <property type="entry name" value="SIR2"/>
    <property type="match status" value="2"/>
</dbReference>
<evidence type="ECO:0000259" key="6">
    <source>
        <dbReference type="PROSITE" id="PS50305"/>
    </source>
</evidence>
<protein>
    <recommendedName>
        <fullName evidence="6">Deacetylase sirtuin-type domain-containing protein</fullName>
    </recommendedName>
</protein>
<dbReference type="PROSITE" id="PS50305">
    <property type="entry name" value="SIRTUIN"/>
    <property type="match status" value="1"/>
</dbReference>
<dbReference type="SUPFAM" id="SSF52467">
    <property type="entry name" value="DHS-like NAD/FAD-binding domain"/>
    <property type="match status" value="1"/>
</dbReference>
<feature type="domain" description="Deacetylase sirtuin-type" evidence="6">
    <location>
        <begin position="12"/>
        <end position="307"/>
    </location>
</feature>
<keyword evidence="2" id="KW-0808">Transferase</keyword>
<evidence type="ECO:0000313" key="8">
    <source>
        <dbReference type="Proteomes" id="UP000215453"/>
    </source>
</evidence>
<sequence length="318" mass="35209">MFAQFQAQEMASPGPSHDIEEFHALLSRSKRVLSLLGAGLSASSGLPTFRGAGGLWRSHDSMSLATPQAFAADPALVWRFYSCKYGINIYIDPLRPRGSRAQDARLRNPKPKRRRSESTRRSPERPTRTLTWKPFQRKVKCNDSRCGYVEENYTDPIVPALDLPDGKDVTSDEYRTMGGKVDISDPQVQLAQIPREDLPTCPQCRRALLRPGVVWFGEALPDDVVDSVYAYLDEPEKVDLIMVIGTGAKVYPAAGYIEEAREKGAKVCVVNMDANDAPPGGWAEGDFFFQGDAATIVPELLRPVIGEVKVPEQEKAKV</sequence>
<evidence type="ECO:0000256" key="4">
    <source>
        <dbReference type="PROSITE-ProRule" id="PRU00236"/>
    </source>
</evidence>
<dbReference type="GO" id="GO:0070403">
    <property type="term" value="F:NAD+ binding"/>
    <property type="evidence" value="ECO:0007669"/>
    <property type="project" value="InterPro"/>
</dbReference>
<name>A0A1Y6LIR8_ZYMTR</name>
<dbReference type="EMBL" id="LT882680">
    <property type="protein sequence ID" value="SMY24276.1"/>
    <property type="molecule type" value="Genomic_DNA"/>
</dbReference>